<gene>
    <name evidence="4" type="ORF">EYB53_011375</name>
</gene>
<keyword evidence="2" id="KW-0560">Oxidoreductase</keyword>
<dbReference type="SUPFAM" id="SSF54373">
    <property type="entry name" value="FAD-linked reductases, C-terminal domain"/>
    <property type="match status" value="1"/>
</dbReference>
<dbReference type="RefSeq" id="WP_167857358.1">
    <property type="nucleotide sequence ID" value="NZ_SIJK02000018.1"/>
</dbReference>
<protein>
    <submittedName>
        <fullName evidence="4">FAD-dependent oxidoreductase</fullName>
    </submittedName>
</protein>
<name>A0ABS4DA45_9CHLR</name>
<dbReference type="EMBL" id="SIJK02000018">
    <property type="protein sequence ID" value="MBP1466307.1"/>
    <property type="molecule type" value="Genomic_DNA"/>
</dbReference>
<dbReference type="InterPro" id="IPR002937">
    <property type="entry name" value="Amino_oxidase"/>
</dbReference>
<dbReference type="Gene3D" id="3.50.50.60">
    <property type="entry name" value="FAD/NAD(P)-binding domain"/>
    <property type="match status" value="1"/>
</dbReference>
<dbReference type="PRINTS" id="PR00757">
    <property type="entry name" value="AMINEOXDASEF"/>
</dbReference>
<evidence type="ECO:0000313" key="4">
    <source>
        <dbReference type="EMBL" id="MBP1466307.1"/>
    </source>
</evidence>
<organism evidence="4 5">
    <name type="scientific">Candidatus Chloroploca mongolica</name>
    <dbReference type="NCBI Taxonomy" id="2528176"/>
    <lineage>
        <taxon>Bacteria</taxon>
        <taxon>Bacillati</taxon>
        <taxon>Chloroflexota</taxon>
        <taxon>Chloroflexia</taxon>
        <taxon>Chloroflexales</taxon>
        <taxon>Chloroflexineae</taxon>
        <taxon>Oscillochloridaceae</taxon>
        <taxon>Candidatus Chloroploca</taxon>
    </lineage>
</organism>
<accession>A0ABS4DA45</accession>
<evidence type="ECO:0000259" key="3">
    <source>
        <dbReference type="Pfam" id="PF01593"/>
    </source>
</evidence>
<dbReference type="Proteomes" id="UP001193081">
    <property type="component" value="Unassembled WGS sequence"/>
</dbReference>
<evidence type="ECO:0000256" key="1">
    <source>
        <dbReference type="ARBA" id="ARBA00001974"/>
    </source>
</evidence>
<dbReference type="PANTHER" id="PTHR42923">
    <property type="entry name" value="PROTOPORPHYRINOGEN OXIDASE"/>
    <property type="match status" value="1"/>
</dbReference>
<dbReference type="InterPro" id="IPR050464">
    <property type="entry name" value="Zeta_carotene_desat/Oxidored"/>
</dbReference>
<dbReference type="SUPFAM" id="SSF51905">
    <property type="entry name" value="FAD/NAD(P)-binding domain"/>
    <property type="match status" value="1"/>
</dbReference>
<keyword evidence="5" id="KW-1185">Reference proteome</keyword>
<dbReference type="InterPro" id="IPR001613">
    <property type="entry name" value="Flavin_amine_oxidase"/>
</dbReference>
<proteinExistence type="predicted"/>
<sequence length="445" mass="49086">MKQQRHILVIGGGLAGLAAARYLQAAGFTVTLLEREREVGGRARTALVDGYAFELGAEFLASFYTRTLALLGELGLRQALQRIPRSSAILRDGQLYPLWPNLRLAFTHLIRSQQKLPLTYLLASLVRHRKLLDLYAFHKAYPIDDQDVSRYALDHFSRELLEYVLQPPIAGIFYWTPERTSRALLLLVLKAGFSRPTGLQLFTLRGGLGGLARALAGNLQVRLGVEVRTITPHADGGYTLHVQDEDGGATLQADGIVIATTATVVPHLLPWLDHERRCFFEAIVYSQTANLALGTRTPLPQATYGLLFPRRETPFLASATLQTVKDSTTAPAGRAALCLHLSGPATTALRQQDDDTLARLMLADLRRLLPMYDPTPGLEVQRLYRCPEALPEFNVGHFRRLNAFANGTIEQGQIVFAGDYLGGPFIEGALVSGEQAAQRLLQRMA</sequence>
<feature type="domain" description="Amine oxidase" evidence="3">
    <location>
        <begin position="14"/>
        <end position="441"/>
    </location>
</feature>
<dbReference type="PANTHER" id="PTHR42923:SF3">
    <property type="entry name" value="PROTOPORPHYRINOGEN OXIDASE"/>
    <property type="match status" value="1"/>
</dbReference>
<evidence type="ECO:0000256" key="2">
    <source>
        <dbReference type="ARBA" id="ARBA00023002"/>
    </source>
</evidence>
<dbReference type="Gene3D" id="1.10.3110.10">
    <property type="entry name" value="protoporphyrinogen ix oxidase, domain 3"/>
    <property type="match status" value="1"/>
</dbReference>
<dbReference type="InterPro" id="IPR036188">
    <property type="entry name" value="FAD/NAD-bd_sf"/>
</dbReference>
<dbReference type="Pfam" id="PF01593">
    <property type="entry name" value="Amino_oxidase"/>
    <property type="match status" value="1"/>
</dbReference>
<comment type="cofactor">
    <cofactor evidence="1">
        <name>FAD</name>
        <dbReference type="ChEBI" id="CHEBI:57692"/>
    </cofactor>
</comment>
<reference evidence="4 5" key="1">
    <citation type="submission" date="2021-03" db="EMBL/GenBank/DDBJ databases">
        <authorList>
            <person name="Grouzdev D.S."/>
        </authorList>
    </citation>
    <scope>NUCLEOTIDE SEQUENCE [LARGE SCALE GENOMIC DNA]</scope>
    <source>
        <strain evidence="4 5">M50-1</strain>
    </source>
</reference>
<comment type="caution">
    <text evidence="4">The sequence shown here is derived from an EMBL/GenBank/DDBJ whole genome shotgun (WGS) entry which is preliminary data.</text>
</comment>
<evidence type="ECO:0000313" key="5">
    <source>
        <dbReference type="Proteomes" id="UP001193081"/>
    </source>
</evidence>
<dbReference type="Gene3D" id="3.90.660.20">
    <property type="entry name" value="Protoporphyrinogen oxidase, mitochondrial, domain 2"/>
    <property type="match status" value="1"/>
</dbReference>